<reference evidence="1 2" key="1">
    <citation type="submission" date="2021-03" db="EMBL/GenBank/DDBJ databases">
        <title>Sequencing the genomes of 1000 actinobacteria strains.</title>
        <authorList>
            <person name="Klenk H.-P."/>
        </authorList>
    </citation>
    <scope>NUCLEOTIDE SEQUENCE [LARGE SCALE GENOMIC DNA]</scope>
    <source>
        <strain evidence="1 2">DSM 15797</strain>
    </source>
</reference>
<name>A0ABS4XB07_9MICC</name>
<proteinExistence type="predicted"/>
<accession>A0ABS4XB07</accession>
<keyword evidence="2" id="KW-1185">Reference proteome</keyword>
<dbReference type="EMBL" id="JAGIOF010000001">
    <property type="protein sequence ID" value="MBP2385645.1"/>
    <property type="molecule type" value="Genomic_DNA"/>
</dbReference>
<organism evidence="1 2">
    <name type="scientific">Paeniglutamicibacter kerguelensis</name>
    <dbReference type="NCBI Taxonomy" id="254788"/>
    <lineage>
        <taxon>Bacteria</taxon>
        <taxon>Bacillati</taxon>
        <taxon>Actinomycetota</taxon>
        <taxon>Actinomycetes</taxon>
        <taxon>Micrococcales</taxon>
        <taxon>Micrococcaceae</taxon>
        <taxon>Paeniglutamicibacter</taxon>
    </lineage>
</organism>
<protein>
    <submittedName>
        <fullName evidence="1">Uncharacterized protein</fullName>
    </submittedName>
</protein>
<dbReference type="Proteomes" id="UP001296993">
    <property type="component" value="Unassembled WGS sequence"/>
</dbReference>
<gene>
    <name evidence="1" type="ORF">JOF47_001156</name>
</gene>
<evidence type="ECO:0000313" key="2">
    <source>
        <dbReference type="Proteomes" id="UP001296993"/>
    </source>
</evidence>
<sequence>METFGPPTWSGIWASFLEYSRTDVEIRKVDEGRPDFASMVTATDVVDPGVVFEDDRVKITAA</sequence>
<comment type="caution">
    <text evidence="1">The sequence shown here is derived from an EMBL/GenBank/DDBJ whole genome shotgun (WGS) entry which is preliminary data.</text>
</comment>
<dbReference type="RefSeq" id="WP_209996529.1">
    <property type="nucleotide sequence ID" value="NZ_BAAAJY010000007.1"/>
</dbReference>
<evidence type="ECO:0000313" key="1">
    <source>
        <dbReference type="EMBL" id="MBP2385645.1"/>
    </source>
</evidence>